<dbReference type="PATRIC" id="fig|717774.3.peg.979"/>
<feature type="transmembrane region" description="Helical" evidence="1">
    <location>
        <begin position="48"/>
        <end position="67"/>
    </location>
</feature>
<protein>
    <submittedName>
        <fullName evidence="2">Uncharacterized protein</fullName>
    </submittedName>
</protein>
<proteinExistence type="predicted"/>
<feature type="transmembrane region" description="Helical" evidence="1">
    <location>
        <begin position="136"/>
        <end position="157"/>
    </location>
</feature>
<gene>
    <name evidence="2" type="ordered locus">Marme_0937</name>
</gene>
<dbReference type="RefSeq" id="WP_013660117.1">
    <property type="nucleotide sequence ID" value="NC_015276.1"/>
</dbReference>
<feature type="transmembrane region" description="Helical" evidence="1">
    <location>
        <begin position="106"/>
        <end position="124"/>
    </location>
</feature>
<reference evidence="2 3" key="1">
    <citation type="journal article" date="2012" name="Stand. Genomic Sci.">
        <title>Complete genome sequence of the melanogenic marine bacterium Marinomonas mediterranea type strain (MMB-1(T)).</title>
        <authorList>
            <person name="Lucas-Elio P."/>
            <person name="Goodwin L."/>
            <person name="Woyke T."/>
            <person name="Pitluck S."/>
            <person name="Nolan M."/>
            <person name="Kyrpides N.C."/>
            <person name="Detter J.C."/>
            <person name="Copeland A."/>
            <person name="Teshima H."/>
            <person name="Bruce D."/>
            <person name="Detter C."/>
            <person name="Tapia R."/>
            <person name="Han S."/>
            <person name="Land M.L."/>
            <person name="Ivanova N."/>
            <person name="Mikhailova N."/>
            <person name="Johnston A.W."/>
            <person name="Sanchez-Amat A."/>
        </authorList>
    </citation>
    <scope>NUCLEOTIDE SEQUENCE [LARGE SCALE GENOMIC DNA]</scope>
    <source>
        <strain evidence="3">ATCC 700492 / JCM 21426 / NBRC 103028 / MMB-1</strain>
    </source>
</reference>
<keyword evidence="1" id="KW-1133">Transmembrane helix</keyword>
<name>F2K3W3_MARM1</name>
<dbReference type="EMBL" id="CP002583">
    <property type="protein sequence ID" value="ADZ90212.1"/>
    <property type="molecule type" value="Genomic_DNA"/>
</dbReference>
<keyword evidence="3" id="KW-1185">Reference proteome</keyword>
<dbReference type="KEGG" id="mme:Marme_0937"/>
<dbReference type="AlphaFoldDB" id="F2K3W3"/>
<dbReference type="STRING" id="717774.Marme_0937"/>
<keyword evidence="1" id="KW-0472">Membrane</keyword>
<organism evidence="2 3">
    <name type="scientific">Marinomonas mediterranea (strain ATCC 700492 / JCM 21426 / NBRC 103028 / MMB-1)</name>
    <dbReference type="NCBI Taxonomy" id="717774"/>
    <lineage>
        <taxon>Bacteria</taxon>
        <taxon>Pseudomonadati</taxon>
        <taxon>Pseudomonadota</taxon>
        <taxon>Gammaproteobacteria</taxon>
        <taxon>Oceanospirillales</taxon>
        <taxon>Oceanospirillaceae</taxon>
        <taxon>Marinomonas</taxon>
    </lineage>
</organism>
<evidence type="ECO:0000256" key="1">
    <source>
        <dbReference type="SAM" id="Phobius"/>
    </source>
</evidence>
<keyword evidence="1" id="KW-0812">Transmembrane</keyword>
<dbReference type="eggNOG" id="ENOG5031UAF">
    <property type="taxonomic scope" value="Bacteria"/>
</dbReference>
<accession>F2K3W3</accession>
<feature type="transmembrane region" description="Helical" evidence="1">
    <location>
        <begin position="21"/>
        <end position="42"/>
    </location>
</feature>
<evidence type="ECO:0000313" key="2">
    <source>
        <dbReference type="EMBL" id="ADZ90212.1"/>
    </source>
</evidence>
<sequence>MLDQSVNRNGSEMPEEVTLNLKESALTLVAVSFVSLFANWAGTGVNPLQALPAMLILYAMIFIGLLLTKYVPIRFPTVAWVSLISVLLTIPASPLSGFILGELKELNFLSIVTPVLAYAAMAISKMEVAVFKRSGVKIVVISLLVFTGTYVGSALVADAFL</sequence>
<feature type="transmembrane region" description="Helical" evidence="1">
    <location>
        <begin position="79"/>
        <end position="100"/>
    </location>
</feature>
<dbReference type="Proteomes" id="UP000001062">
    <property type="component" value="Chromosome"/>
</dbReference>
<dbReference type="HOGENOM" id="CLU_132472_1_0_6"/>
<evidence type="ECO:0000313" key="3">
    <source>
        <dbReference type="Proteomes" id="UP000001062"/>
    </source>
</evidence>